<keyword evidence="4" id="KW-1185">Reference proteome</keyword>
<dbReference type="Pfam" id="PF16118">
    <property type="entry name" value="DUF4834"/>
    <property type="match status" value="1"/>
</dbReference>
<keyword evidence="2" id="KW-0472">Membrane</keyword>
<dbReference type="EMBL" id="QVID01000002">
    <property type="protein sequence ID" value="RFN58506.1"/>
    <property type="molecule type" value="Genomic_DNA"/>
</dbReference>
<feature type="transmembrane region" description="Helical" evidence="2">
    <location>
        <begin position="6"/>
        <end position="25"/>
    </location>
</feature>
<feature type="compositionally biased region" description="Basic and acidic residues" evidence="1">
    <location>
        <begin position="53"/>
        <end position="67"/>
    </location>
</feature>
<keyword evidence="2" id="KW-0812">Transmembrane</keyword>
<proteinExistence type="predicted"/>
<organism evidence="3 4">
    <name type="scientific">Marixanthomonas ophiurae</name>
    <dbReference type="NCBI Taxonomy" id="387659"/>
    <lineage>
        <taxon>Bacteria</taxon>
        <taxon>Pseudomonadati</taxon>
        <taxon>Bacteroidota</taxon>
        <taxon>Flavobacteriia</taxon>
        <taxon>Flavobacteriales</taxon>
        <taxon>Flavobacteriaceae</taxon>
        <taxon>Marixanthomonas</taxon>
    </lineage>
</organism>
<dbReference type="AlphaFoldDB" id="A0A3E1Q8P8"/>
<feature type="region of interest" description="Disordered" evidence="1">
    <location>
        <begin position="43"/>
        <end position="77"/>
    </location>
</feature>
<dbReference type="Proteomes" id="UP000261082">
    <property type="component" value="Unassembled WGS sequence"/>
</dbReference>
<evidence type="ECO:0000313" key="4">
    <source>
        <dbReference type="Proteomes" id="UP000261082"/>
    </source>
</evidence>
<gene>
    <name evidence="3" type="ORF">DZ858_14180</name>
</gene>
<protein>
    <submittedName>
        <fullName evidence="3">DUF4834 family protein</fullName>
    </submittedName>
</protein>
<evidence type="ECO:0000313" key="3">
    <source>
        <dbReference type="EMBL" id="RFN58506.1"/>
    </source>
</evidence>
<reference evidence="3 4" key="1">
    <citation type="journal article" date="2007" name="Int. J. Syst. Evol. Microbiol.">
        <title>Marixanthomonas ophiurae gen. nov., sp. nov., a marine bacterium of the family Flavobacteriaceae isolated from a deep-sea brittle star.</title>
        <authorList>
            <person name="Romanenko L.A."/>
            <person name="Uchino M."/>
            <person name="Frolova G.M."/>
            <person name="Mikhailov V.V."/>
        </authorList>
    </citation>
    <scope>NUCLEOTIDE SEQUENCE [LARGE SCALE GENOMIC DNA]</scope>
    <source>
        <strain evidence="3 4">KMM 3046</strain>
    </source>
</reference>
<evidence type="ECO:0000256" key="2">
    <source>
        <dbReference type="SAM" id="Phobius"/>
    </source>
</evidence>
<comment type="caution">
    <text evidence="3">The sequence shown here is derived from an EMBL/GenBank/DDBJ whole genome shotgun (WGS) entry which is preliminary data.</text>
</comment>
<dbReference type="OrthoDB" id="1123055at2"/>
<name>A0A3E1Q8P8_9FLAO</name>
<keyword evidence="2" id="KW-1133">Transmembrane helix</keyword>
<accession>A0A3E1Q8P8</accession>
<sequence length="87" mass="10064">MTFLKTILIILLVFFGLKFLIRWATPYLMKYIAKKAGQRFEQAFNGTQGNPNSKKEKEGKVTIDKVPNRKKSQKSTVGDYVDYEEVD</sequence>
<evidence type="ECO:0000256" key="1">
    <source>
        <dbReference type="SAM" id="MobiDB-lite"/>
    </source>
</evidence>
<dbReference type="InterPro" id="IPR032272">
    <property type="entry name" value="DUF4834"/>
</dbReference>